<keyword evidence="5" id="KW-0472">Membrane</keyword>
<reference evidence="8 9" key="1">
    <citation type="submission" date="2024-11" db="EMBL/GenBank/DDBJ databases">
        <title>Chromosome-level genome assembly of the freshwater bivalve Anodonta woodiana.</title>
        <authorList>
            <person name="Chen X."/>
        </authorList>
    </citation>
    <scope>NUCLEOTIDE SEQUENCE [LARGE SCALE GENOMIC DNA]</scope>
    <source>
        <strain evidence="8">MN2024</strain>
        <tissue evidence="8">Gills</tissue>
    </source>
</reference>
<dbReference type="PANTHER" id="PTHR11920">
    <property type="entry name" value="GUANYLYL CYCLASE"/>
    <property type="match status" value="1"/>
</dbReference>
<dbReference type="InterPro" id="IPR050401">
    <property type="entry name" value="Cyclic_nucleotide_synthase"/>
</dbReference>
<sequence>VETIGYAYVLVSGLPERNGNFHVRKIARVSLAILDAVQHFVIPHKPERELKIRI</sequence>
<evidence type="ECO:0000313" key="9">
    <source>
        <dbReference type="Proteomes" id="UP001634394"/>
    </source>
</evidence>
<feature type="domain" description="Guanylate cyclase" evidence="7">
    <location>
        <begin position="1"/>
        <end position="54"/>
    </location>
</feature>
<evidence type="ECO:0000256" key="3">
    <source>
        <dbReference type="ARBA" id="ARBA00022741"/>
    </source>
</evidence>
<dbReference type="InterPro" id="IPR029787">
    <property type="entry name" value="Nucleotide_cyclase"/>
</dbReference>
<proteinExistence type="predicted"/>
<evidence type="ECO:0000259" key="7">
    <source>
        <dbReference type="PROSITE" id="PS50125"/>
    </source>
</evidence>
<keyword evidence="4" id="KW-1133">Transmembrane helix</keyword>
<evidence type="ECO:0000256" key="5">
    <source>
        <dbReference type="ARBA" id="ARBA00023136"/>
    </source>
</evidence>
<evidence type="ECO:0000256" key="6">
    <source>
        <dbReference type="ARBA" id="ARBA00023239"/>
    </source>
</evidence>
<keyword evidence="9" id="KW-1185">Reference proteome</keyword>
<dbReference type="PROSITE" id="PS50125">
    <property type="entry name" value="GUANYLATE_CYCLASE_2"/>
    <property type="match status" value="1"/>
</dbReference>
<gene>
    <name evidence="8" type="ORF">ACJMK2_020566</name>
</gene>
<comment type="subcellular location">
    <subcellularLocation>
        <location evidence="1">Membrane</location>
    </subcellularLocation>
</comment>
<evidence type="ECO:0000256" key="1">
    <source>
        <dbReference type="ARBA" id="ARBA00004370"/>
    </source>
</evidence>
<dbReference type="Proteomes" id="UP001634394">
    <property type="component" value="Unassembled WGS sequence"/>
</dbReference>
<evidence type="ECO:0000256" key="2">
    <source>
        <dbReference type="ARBA" id="ARBA00022692"/>
    </source>
</evidence>
<comment type="caution">
    <text evidence="8">The sequence shown here is derived from an EMBL/GenBank/DDBJ whole genome shotgun (WGS) entry which is preliminary data.</text>
</comment>
<dbReference type="EMBL" id="JBJQND010000017">
    <property type="protein sequence ID" value="KAL3842572.1"/>
    <property type="molecule type" value="Genomic_DNA"/>
</dbReference>
<protein>
    <recommendedName>
        <fullName evidence="7">Guanylate cyclase domain-containing protein</fullName>
    </recommendedName>
</protein>
<dbReference type="GO" id="GO:0000166">
    <property type="term" value="F:nucleotide binding"/>
    <property type="evidence" value="ECO:0007669"/>
    <property type="project" value="UniProtKB-KW"/>
</dbReference>
<dbReference type="SUPFAM" id="SSF55073">
    <property type="entry name" value="Nucleotide cyclase"/>
    <property type="match status" value="1"/>
</dbReference>
<feature type="non-terminal residue" evidence="8">
    <location>
        <position position="1"/>
    </location>
</feature>
<keyword evidence="3" id="KW-0547">Nucleotide-binding</keyword>
<accession>A0ABD3U2E2</accession>
<feature type="non-terminal residue" evidence="8">
    <location>
        <position position="54"/>
    </location>
</feature>
<dbReference type="Gene3D" id="3.30.70.1230">
    <property type="entry name" value="Nucleotide cyclase"/>
    <property type="match status" value="1"/>
</dbReference>
<dbReference type="GO" id="GO:0016020">
    <property type="term" value="C:membrane"/>
    <property type="evidence" value="ECO:0007669"/>
    <property type="project" value="UniProtKB-SubCell"/>
</dbReference>
<dbReference type="Pfam" id="PF00211">
    <property type="entry name" value="Guanylate_cyc"/>
    <property type="match status" value="1"/>
</dbReference>
<keyword evidence="6" id="KW-0456">Lyase</keyword>
<organism evidence="8 9">
    <name type="scientific">Sinanodonta woodiana</name>
    <name type="common">Chinese pond mussel</name>
    <name type="synonym">Anodonta woodiana</name>
    <dbReference type="NCBI Taxonomy" id="1069815"/>
    <lineage>
        <taxon>Eukaryota</taxon>
        <taxon>Metazoa</taxon>
        <taxon>Spiralia</taxon>
        <taxon>Lophotrochozoa</taxon>
        <taxon>Mollusca</taxon>
        <taxon>Bivalvia</taxon>
        <taxon>Autobranchia</taxon>
        <taxon>Heteroconchia</taxon>
        <taxon>Palaeoheterodonta</taxon>
        <taxon>Unionida</taxon>
        <taxon>Unionoidea</taxon>
        <taxon>Unionidae</taxon>
        <taxon>Unioninae</taxon>
        <taxon>Sinanodonta</taxon>
    </lineage>
</organism>
<dbReference type="InterPro" id="IPR001054">
    <property type="entry name" value="A/G_cyclase"/>
</dbReference>
<name>A0ABD3U2E2_SINWO</name>
<dbReference type="AlphaFoldDB" id="A0ABD3U2E2"/>
<keyword evidence="2" id="KW-0812">Transmembrane</keyword>
<dbReference type="PANTHER" id="PTHR11920:SF274">
    <property type="entry name" value="GUANYLATE CYCLASE"/>
    <property type="match status" value="1"/>
</dbReference>
<evidence type="ECO:0000313" key="8">
    <source>
        <dbReference type="EMBL" id="KAL3842572.1"/>
    </source>
</evidence>
<evidence type="ECO:0000256" key="4">
    <source>
        <dbReference type="ARBA" id="ARBA00022989"/>
    </source>
</evidence>
<dbReference type="GO" id="GO:0016829">
    <property type="term" value="F:lyase activity"/>
    <property type="evidence" value="ECO:0007669"/>
    <property type="project" value="UniProtKB-KW"/>
</dbReference>